<evidence type="ECO:0000256" key="6">
    <source>
        <dbReference type="PIRSR" id="PIRSR001369-1"/>
    </source>
</evidence>
<evidence type="ECO:0000256" key="1">
    <source>
        <dbReference type="ARBA" id="ARBA00004751"/>
    </source>
</evidence>
<feature type="active site" evidence="6">
    <location>
        <position position="403"/>
    </location>
</feature>
<dbReference type="GO" id="GO:0006099">
    <property type="term" value="P:tricarboxylic acid cycle"/>
    <property type="evidence" value="ECO:0007669"/>
    <property type="project" value="UniProtKB-UniPathway"/>
</dbReference>
<comment type="pathway">
    <text evidence="1">Carbohydrate metabolism; tricarboxylic acid cycle; isocitrate from oxaloacetate: step 1/2.</text>
</comment>
<dbReference type="PANTHER" id="PTHR11739:SF4">
    <property type="entry name" value="CITRATE SYNTHASE, PEROXISOMAL"/>
    <property type="match status" value="1"/>
</dbReference>
<dbReference type="InterPro" id="IPR024176">
    <property type="entry name" value="Citrate_synthase_bac-typ"/>
</dbReference>
<proteinExistence type="inferred from homology"/>
<dbReference type="CDD" id="cd06113">
    <property type="entry name" value="citrate_synt_like_1_2"/>
    <property type="match status" value="1"/>
</dbReference>
<dbReference type="InterPro" id="IPR036969">
    <property type="entry name" value="Citrate_synthase_sf"/>
</dbReference>
<dbReference type="InterPro" id="IPR016143">
    <property type="entry name" value="Citrate_synth-like_sm_a-sub"/>
</dbReference>
<comment type="catalytic activity">
    <reaction evidence="4">
        <text>oxaloacetate + acetyl-CoA + H2O = citrate + CoA + H(+)</text>
        <dbReference type="Rhea" id="RHEA:16845"/>
        <dbReference type="ChEBI" id="CHEBI:15377"/>
        <dbReference type="ChEBI" id="CHEBI:15378"/>
        <dbReference type="ChEBI" id="CHEBI:16452"/>
        <dbReference type="ChEBI" id="CHEBI:16947"/>
        <dbReference type="ChEBI" id="CHEBI:57287"/>
        <dbReference type="ChEBI" id="CHEBI:57288"/>
        <dbReference type="EC" id="2.3.3.16"/>
    </reaction>
</comment>
<dbReference type="GO" id="GO:0036440">
    <property type="term" value="F:citrate synthase activity"/>
    <property type="evidence" value="ECO:0007669"/>
    <property type="project" value="UniProtKB-EC"/>
</dbReference>
<keyword evidence="3 5" id="KW-0808">Transferase</keyword>
<dbReference type="NCBIfam" id="NF010635">
    <property type="entry name" value="PRK14032.1"/>
    <property type="match status" value="1"/>
</dbReference>
<dbReference type="UniPathway" id="UPA00223"/>
<dbReference type="PIRSF" id="PIRSF001369">
    <property type="entry name" value="Citrate_synth"/>
    <property type="match status" value="1"/>
</dbReference>
<evidence type="ECO:0000256" key="3">
    <source>
        <dbReference type="ARBA" id="ARBA00022679"/>
    </source>
</evidence>
<dbReference type="InterPro" id="IPR016142">
    <property type="entry name" value="Citrate_synth-like_lrg_a-sub"/>
</dbReference>
<organism evidence="7">
    <name type="scientific">uncultured Spirochaetaceae bacterium</name>
    <dbReference type="NCBI Taxonomy" id="201186"/>
    <lineage>
        <taxon>Bacteria</taxon>
        <taxon>Pseudomonadati</taxon>
        <taxon>Spirochaetota</taxon>
        <taxon>Spirochaetia</taxon>
        <taxon>Spirochaetales</taxon>
        <taxon>Spirochaetaceae</taxon>
        <taxon>environmental samples</taxon>
    </lineage>
</organism>
<dbReference type="GO" id="GO:0005829">
    <property type="term" value="C:cytosol"/>
    <property type="evidence" value="ECO:0007669"/>
    <property type="project" value="TreeGrafter"/>
</dbReference>
<evidence type="ECO:0000256" key="4">
    <source>
        <dbReference type="ARBA" id="ARBA00049288"/>
    </source>
</evidence>
<dbReference type="Pfam" id="PF00285">
    <property type="entry name" value="Citrate_synt"/>
    <property type="match status" value="1"/>
</dbReference>
<evidence type="ECO:0000256" key="5">
    <source>
        <dbReference type="PIRNR" id="PIRNR001369"/>
    </source>
</evidence>
<name>A0A650ENT7_9SPIO</name>
<comment type="similarity">
    <text evidence="2 5">Belongs to the citrate synthase family.</text>
</comment>
<sequence length="467" mass="52940">MEEKSEIQFMRKTLKSISMEKNVLKRLSILAQRNDPINPDLYEKYNVKRGLRNANGTGVLVGLTQIGDVVGYEIDKDGNKIAVPGRLLYRGYDVADLVHDTESRDEFGYEQTVYLLLFGQLPNKKQLAFFSEYLGSCRTLPSNFTEDMIMKAPSRDIMNKIARGVLALYSYDNEPEERSVVNIMKQCINLVSRLSTLAAYAYQAKRRFYDDKSMYIHNPLPNLSTAENFLRLIRPDKKYTPLEAQTLDLALILHAEHGGGNNSSLTVHVVSSADTDTYSAIAAAIGSLKGSRHGGANIRVMEMMDDIKANVKDWADDDEIRAYLTKIASRQAYDKTGLIYGMGHAVYTVNDPRALLLNELAEKLAKEKNCLDEFRLYKNIEKIAPEVIYQVHGSEKKICANVDFFSGFVYTMLDIPRELYTPLFAISRIAGWSAHRIEEVVAGGRIYRPAYKNICPEHKYIPLENRK</sequence>
<dbReference type="InterPro" id="IPR002020">
    <property type="entry name" value="Citrate_synthase"/>
</dbReference>
<dbReference type="GO" id="GO:0005975">
    <property type="term" value="P:carbohydrate metabolic process"/>
    <property type="evidence" value="ECO:0007669"/>
    <property type="project" value="TreeGrafter"/>
</dbReference>
<dbReference type="SUPFAM" id="SSF48256">
    <property type="entry name" value="Citrate synthase"/>
    <property type="match status" value="1"/>
</dbReference>
<protein>
    <recommendedName>
        <fullName evidence="5">Citrate synthase</fullName>
    </recommendedName>
</protein>
<reference evidence="7" key="1">
    <citation type="journal article" date="2020" name="J. ISSAAS">
        <title>Lactobacilli and other gastrointestinal microbiota of Peromyscus leucopus, reservoir host for agents of Lyme disease and other zoonoses in North America.</title>
        <authorList>
            <person name="Milovic A."/>
            <person name="Bassam K."/>
            <person name="Shao H."/>
            <person name="Chatzistamou I."/>
            <person name="Tufts D.M."/>
            <person name="Diuk-Wasser M."/>
            <person name="Barbour A.G."/>
        </authorList>
    </citation>
    <scope>NUCLEOTIDE SEQUENCE</scope>
    <source>
        <strain evidence="7">LL50</strain>
    </source>
</reference>
<gene>
    <name evidence="7" type="ORF">Unknown280_2290</name>
</gene>
<dbReference type="EMBL" id="MN577574">
    <property type="protein sequence ID" value="QGT51537.1"/>
    <property type="molecule type" value="Genomic_DNA"/>
</dbReference>
<evidence type="ECO:0000256" key="2">
    <source>
        <dbReference type="ARBA" id="ARBA00010566"/>
    </source>
</evidence>
<dbReference type="PRINTS" id="PR00143">
    <property type="entry name" value="CITRTSNTHASE"/>
</dbReference>
<dbReference type="Gene3D" id="1.10.230.10">
    <property type="entry name" value="Cytochrome P450-Terp, domain 2"/>
    <property type="match status" value="1"/>
</dbReference>
<accession>A0A650ENT7</accession>
<evidence type="ECO:0000313" key="7">
    <source>
        <dbReference type="EMBL" id="QGT51537.1"/>
    </source>
</evidence>
<dbReference type="PANTHER" id="PTHR11739">
    <property type="entry name" value="CITRATE SYNTHASE"/>
    <property type="match status" value="1"/>
</dbReference>
<feature type="active site" evidence="6">
    <location>
        <position position="344"/>
    </location>
</feature>
<dbReference type="Gene3D" id="1.10.580.10">
    <property type="entry name" value="Citrate Synthase, domain 1"/>
    <property type="match status" value="1"/>
</dbReference>
<dbReference type="AlphaFoldDB" id="A0A650ENT7"/>